<dbReference type="InParanoid" id="A0A7M7PEQ6"/>
<protein>
    <recommendedName>
        <fullName evidence="4">Death domain-containing protein</fullName>
    </recommendedName>
</protein>
<reference evidence="3" key="1">
    <citation type="submission" date="2015-02" db="EMBL/GenBank/DDBJ databases">
        <title>Genome sequencing for Strongylocentrotus purpuratus.</title>
        <authorList>
            <person name="Murali S."/>
            <person name="Liu Y."/>
            <person name="Vee V."/>
            <person name="English A."/>
            <person name="Wang M."/>
            <person name="Skinner E."/>
            <person name="Han Y."/>
            <person name="Muzny D.M."/>
            <person name="Worley K.C."/>
            <person name="Gibbs R.A."/>
        </authorList>
    </citation>
    <scope>NUCLEOTIDE SEQUENCE</scope>
</reference>
<evidence type="ECO:0000256" key="1">
    <source>
        <dbReference type="SAM" id="MobiDB-lite"/>
    </source>
</evidence>
<name>A0A7M7PEQ6_STRPU</name>
<organism evidence="2 3">
    <name type="scientific">Strongylocentrotus purpuratus</name>
    <name type="common">Purple sea urchin</name>
    <dbReference type="NCBI Taxonomy" id="7668"/>
    <lineage>
        <taxon>Eukaryota</taxon>
        <taxon>Metazoa</taxon>
        <taxon>Echinodermata</taxon>
        <taxon>Eleutherozoa</taxon>
        <taxon>Echinozoa</taxon>
        <taxon>Echinoidea</taxon>
        <taxon>Euechinoidea</taxon>
        <taxon>Echinacea</taxon>
        <taxon>Camarodonta</taxon>
        <taxon>Echinidea</taxon>
        <taxon>Strongylocentrotidae</taxon>
        <taxon>Strongylocentrotus</taxon>
    </lineage>
</organism>
<dbReference type="Proteomes" id="UP000007110">
    <property type="component" value="Unassembled WGS sequence"/>
</dbReference>
<keyword evidence="3" id="KW-1185">Reference proteome</keyword>
<dbReference type="InterPro" id="IPR011029">
    <property type="entry name" value="DEATH-like_dom_sf"/>
</dbReference>
<reference evidence="2" key="2">
    <citation type="submission" date="2021-01" db="UniProtKB">
        <authorList>
            <consortium name="EnsemblMetazoa"/>
        </authorList>
    </citation>
    <scope>IDENTIFICATION</scope>
</reference>
<dbReference type="RefSeq" id="XP_030849562.1">
    <property type="nucleotide sequence ID" value="XM_030993702.1"/>
</dbReference>
<dbReference type="GeneID" id="105440628"/>
<evidence type="ECO:0000313" key="3">
    <source>
        <dbReference type="Proteomes" id="UP000007110"/>
    </source>
</evidence>
<evidence type="ECO:0008006" key="4">
    <source>
        <dbReference type="Google" id="ProtNLM"/>
    </source>
</evidence>
<dbReference type="CDD" id="cd01670">
    <property type="entry name" value="Death"/>
    <property type="match status" value="1"/>
</dbReference>
<feature type="compositionally biased region" description="Low complexity" evidence="1">
    <location>
        <begin position="95"/>
        <end position="108"/>
    </location>
</feature>
<evidence type="ECO:0000313" key="2">
    <source>
        <dbReference type="EnsemblMetazoa" id="XP_030849562"/>
    </source>
</evidence>
<proteinExistence type="predicted"/>
<sequence>MAPTKKMFVLWEKGELKIRCEVDSGHVTENEKTTAFYCNFNGSRRGRIVIYGVISAFRKKRYGTNRIKDLLCRPSLFTLLFLVRSWPFTATSLEPEGATSSSTESSASPKKRMRTELPATPSRFDDKLLYDIAEEIETDEHLERLMHTLEITQGSQSRYHELNRLEGHLTAKGTRQMLMDWRARTAVIEQRDRLKDALTRAGLLDLRDRFFPG</sequence>
<accession>A0A7M7PEQ6</accession>
<dbReference type="KEGG" id="spu:105440628"/>
<feature type="region of interest" description="Disordered" evidence="1">
    <location>
        <begin position="93"/>
        <end position="117"/>
    </location>
</feature>
<dbReference type="AlphaFoldDB" id="A0A7M7PEQ6"/>
<dbReference type="EnsemblMetazoa" id="XM_030993702">
    <property type="protein sequence ID" value="XP_030849562"/>
    <property type="gene ID" value="LOC105440628"/>
</dbReference>
<dbReference type="Gene3D" id="1.10.533.10">
    <property type="entry name" value="Death Domain, Fas"/>
    <property type="match status" value="1"/>
</dbReference>